<dbReference type="SUPFAM" id="SSF48498">
    <property type="entry name" value="Tetracyclin repressor-like, C-terminal domain"/>
    <property type="match status" value="1"/>
</dbReference>
<proteinExistence type="predicted"/>
<evidence type="ECO:0000256" key="4">
    <source>
        <dbReference type="ARBA" id="ARBA00023163"/>
    </source>
</evidence>
<dbReference type="Proteomes" id="UP000682811">
    <property type="component" value="Unassembled WGS sequence"/>
</dbReference>
<evidence type="ECO:0000256" key="2">
    <source>
        <dbReference type="ARBA" id="ARBA00023015"/>
    </source>
</evidence>
<dbReference type="PROSITE" id="PS50977">
    <property type="entry name" value="HTH_TETR_2"/>
    <property type="match status" value="1"/>
</dbReference>
<keyword evidence="4" id="KW-0804">Transcription</keyword>
<name>A0A920CVR4_9BACL</name>
<evidence type="ECO:0000259" key="6">
    <source>
        <dbReference type="PROSITE" id="PS50977"/>
    </source>
</evidence>
<evidence type="ECO:0000313" key="7">
    <source>
        <dbReference type="EMBL" id="GIO50772.1"/>
    </source>
</evidence>
<dbReference type="InterPro" id="IPR001647">
    <property type="entry name" value="HTH_TetR"/>
</dbReference>
<evidence type="ECO:0000313" key="8">
    <source>
        <dbReference type="Proteomes" id="UP000682811"/>
    </source>
</evidence>
<dbReference type="SUPFAM" id="SSF46689">
    <property type="entry name" value="Homeodomain-like"/>
    <property type="match status" value="1"/>
</dbReference>
<keyword evidence="1" id="KW-0678">Repressor</keyword>
<evidence type="ECO:0000256" key="1">
    <source>
        <dbReference type="ARBA" id="ARBA00022491"/>
    </source>
</evidence>
<keyword evidence="3 5" id="KW-0238">DNA-binding</keyword>
<dbReference type="InterPro" id="IPR050109">
    <property type="entry name" value="HTH-type_TetR-like_transc_reg"/>
</dbReference>
<evidence type="ECO:0000256" key="3">
    <source>
        <dbReference type="ARBA" id="ARBA00023125"/>
    </source>
</evidence>
<reference evidence="7 8" key="1">
    <citation type="submission" date="2021-03" db="EMBL/GenBank/DDBJ databases">
        <title>Antimicrobial resistance genes in bacteria isolated from Japanese honey, and their potential for conferring macrolide and lincosamide resistance in the American foulbrood pathogen Paenibacillus larvae.</title>
        <authorList>
            <person name="Okamoto M."/>
            <person name="Kumagai M."/>
            <person name="Kanamori H."/>
            <person name="Takamatsu D."/>
        </authorList>
    </citation>
    <scope>NUCLEOTIDE SEQUENCE [LARGE SCALE GENOMIC DNA]</scope>
    <source>
        <strain evidence="7 8">J34TS1</strain>
    </source>
</reference>
<dbReference type="RefSeq" id="WP_212980897.1">
    <property type="nucleotide sequence ID" value="NZ_AP025343.1"/>
</dbReference>
<dbReference type="EMBL" id="BORT01000038">
    <property type="protein sequence ID" value="GIO50772.1"/>
    <property type="molecule type" value="Genomic_DNA"/>
</dbReference>
<dbReference type="InterPro" id="IPR036271">
    <property type="entry name" value="Tet_transcr_reg_TetR-rel_C_sf"/>
</dbReference>
<dbReference type="PANTHER" id="PTHR30055">
    <property type="entry name" value="HTH-TYPE TRANSCRIPTIONAL REGULATOR RUTR"/>
    <property type="match status" value="1"/>
</dbReference>
<evidence type="ECO:0000256" key="5">
    <source>
        <dbReference type="PROSITE-ProRule" id="PRU00335"/>
    </source>
</evidence>
<organism evidence="7 8">
    <name type="scientific">Paenibacillus azoreducens</name>
    <dbReference type="NCBI Taxonomy" id="116718"/>
    <lineage>
        <taxon>Bacteria</taxon>
        <taxon>Bacillati</taxon>
        <taxon>Bacillota</taxon>
        <taxon>Bacilli</taxon>
        <taxon>Bacillales</taxon>
        <taxon>Paenibacillaceae</taxon>
        <taxon>Paenibacillus</taxon>
    </lineage>
</organism>
<dbReference type="GO" id="GO:0003700">
    <property type="term" value="F:DNA-binding transcription factor activity"/>
    <property type="evidence" value="ECO:0007669"/>
    <property type="project" value="TreeGrafter"/>
</dbReference>
<feature type="domain" description="HTH tetR-type" evidence="6">
    <location>
        <begin position="8"/>
        <end position="68"/>
    </location>
</feature>
<dbReference type="Pfam" id="PF00440">
    <property type="entry name" value="TetR_N"/>
    <property type="match status" value="1"/>
</dbReference>
<sequence length="201" mass="22874">MPKIVNHEKQREKVAEAAWRVIRKMGLDQASVRNIAEEAGLSVGSMRHYFSTQSELLSYAMKKVTKRVEERIACIAFSGDLLKDIPLLIDEIIPTDEEKRNEMEVWFAFVVKSMSDPNLAGHRCEVDDALRQVFIKIMNELTAIGMALPDLDIELEIERFYALIDGLAIHAILRPEIVTADMMRRAVHRHLMSLCRPPSGS</sequence>
<feature type="DNA-binding region" description="H-T-H motif" evidence="5">
    <location>
        <begin position="31"/>
        <end position="50"/>
    </location>
</feature>
<dbReference type="AlphaFoldDB" id="A0A920CVR4"/>
<dbReference type="Pfam" id="PF13977">
    <property type="entry name" value="TetR_C_6"/>
    <property type="match status" value="1"/>
</dbReference>
<protein>
    <submittedName>
        <fullName evidence="7">HTH-type transcriptional regulator PksA</fullName>
    </submittedName>
</protein>
<dbReference type="Gene3D" id="1.10.357.10">
    <property type="entry name" value="Tetracycline Repressor, domain 2"/>
    <property type="match status" value="1"/>
</dbReference>
<dbReference type="InterPro" id="IPR023772">
    <property type="entry name" value="DNA-bd_HTH_TetR-type_CS"/>
</dbReference>
<accession>A0A920CVR4</accession>
<dbReference type="InterPro" id="IPR009057">
    <property type="entry name" value="Homeodomain-like_sf"/>
</dbReference>
<keyword evidence="2" id="KW-0805">Transcription regulation</keyword>
<comment type="caution">
    <text evidence="7">The sequence shown here is derived from an EMBL/GenBank/DDBJ whole genome shotgun (WGS) entry which is preliminary data.</text>
</comment>
<gene>
    <name evidence="7" type="primary">pksA</name>
    <name evidence="7" type="ORF">J34TS1_55370</name>
</gene>
<dbReference type="InterPro" id="IPR039538">
    <property type="entry name" value="BetI_C"/>
</dbReference>
<keyword evidence="8" id="KW-1185">Reference proteome</keyword>
<dbReference type="PANTHER" id="PTHR30055:SF226">
    <property type="entry name" value="HTH-TYPE TRANSCRIPTIONAL REGULATOR PKSA"/>
    <property type="match status" value="1"/>
</dbReference>
<dbReference type="GO" id="GO:0000976">
    <property type="term" value="F:transcription cis-regulatory region binding"/>
    <property type="evidence" value="ECO:0007669"/>
    <property type="project" value="TreeGrafter"/>
</dbReference>
<dbReference type="PROSITE" id="PS01081">
    <property type="entry name" value="HTH_TETR_1"/>
    <property type="match status" value="1"/>
</dbReference>